<dbReference type="SUPFAM" id="SSF53955">
    <property type="entry name" value="Lysozyme-like"/>
    <property type="match status" value="1"/>
</dbReference>
<dbReference type="PANTHER" id="PTHR37423">
    <property type="entry name" value="SOLUBLE LYTIC MUREIN TRANSGLYCOSYLASE-RELATED"/>
    <property type="match status" value="1"/>
</dbReference>
<gene>
    <name evidence="4" type="ORF">NEJAP_1235</name>
</gene>
<evidence type="ECO:0000313" key="4">
    <source>
        <dbReference type="EMBL" id="BBB29187.1"/>
    </source>
</evidence>
<evidence type="ECO:0000259" key="3">
    <source>
        <dbReference type="Pfam" id="PF01464"/>
    </source>
</evidence>
<dbReference type="CDD" id="cd00254">
    <property type="entry name" value="LT-like"/>
    <property type="match status" value="1"/>
</dbReference>
<sequence>MNKQITRVVLMTCLMLPAHAVMAAEGIRKIVRADGVIEYTNISSGQSRGVGSISKSRSRKKNTYESIYKYRESNGVLTFSDKKPKRGTQFATLKFACFACNPSSSVNWHNTPLNLTSYTADVTQSAKKHAVDPALVRAVMHAESSFNSRAVSSQGAQGLMQLMPATAKELGVSNSLDAAQNIQGGVKYLGALLAMYQGDISRATAAYNAGPGAVRKYNGIPPYAETQAYVKRVGILHKRYQQAIP</sequence>
<proteinExistence type="inferred from homology"/>
<name>A0A7R6PMK1_9GAMM</name>
<evidence type="ECO:0000256" key="2">
    <source>
        <dbReference type="SAM" id="SignalP"/>
    </source>
</evidence>
<dbReference type="KEGG" id="njp:NEJAP_1235"/>
<organism evidence="4 5">
    <name type="scientific">Neptunomonas japonica JAMM 1380</name>
    <dbReference type="NCBI Taxonomy" id="1441457"/>
    <lineage>
        <taxon>Bacteria</taxon>
        <taxon>Pseudomonadati</taxon>
        <taxon>Pseudomonadota</taxon>
        <taxon>Gammaproteobacteria</taxon>
        <taxon>Oceanospirillales</taxon>
        <taxon>Oceanospirillaceae</taxon>
        <taxon>Neptunomonas</taxon>
    </lineage>
</organism>
<dbReference type="Pfam" id="PF01464">
    <property type="entry name" value="SLT"/>
    <property type="match status" value="1"/>
</dbReference>
<dbReference type="InterPro" id="IPR023346">
    <property type="entry name" value="Lysozyme-like_dom_sf"/>
</dbReference>
<accession>A0A7R6PMK1</accession>
<dbReference type="InterPro" id="IPR008258">
    <property type="entry name" value="Transglycosylase_SLT_dom_1"/>
</dbReference>
<dbReference type="AlphaFoldDB" id="A0A7R6PMK1"/>
<dbReference type="RefSeq" id="WP_236591086.1">
    <property type="nucleotide sequence ID" value="NZ_AP014546.1"/>
</dbReference>
<comment type="similarity">
    <text evidence="1">Belongs to the transglycosylase Slt family.</text>
</comment>
<feature type="signal peptide" evidence="2">
    <location>
        <begin position="1"/>
        <end position="23"/>
    </location>
</feature>
<feature type="chain" id="PRO_5033019642" evidence="2">
    <location>
        <begin position="24"/>
        <end position="245"/>
    </location>
</feature>
<dbReference type="PANTHER" id="PTHR37423:SF2">
    <property type="entry name" value="MEMBRANE-BOUND LYTIC MUREIN TRANSGLYCOSYLASE C"/>
    <property type="match status" value="1"/>
</dbReference>
<keyword evidence="2" id="KW-0732">Signal</keyword>
<feature type="domain" description="Transglycosylase SLT" evidence="3">
    <location>
        <begin position="124"/>
        <end position="222"/>
    </location>
</feature>
<reference evidence="4 5" key="1">
    <citation type="journal article" date="2008" name="Int. J. Syst. Evol. Microbiol.">
        <title>Neptunomonas japonica sp. nov., an Osedax japonicus symbiont-like bacterium isolated from sediment adjacent to sperm whale carcasses off Kagoshima, Japan.</title>
        <authorList>
            <person name="Miyazaki M."/>
            <person name="Nogi Y."/>
            <person name="Fujiwara Y."/>
            <person name="Kawato M."/>
            <person name="Kubokawa K."/>
            <person name="Horikoshi K."/>
        </authorList>
    </citation>
    <scope>NUCLEOTIDE SEQUENCE [LARGE SCALE GENOMIC DNA]</scope>
    <source>
        <strain evidence="4 5">JAMM 1380</strain>
    </source>
</reference>
<dbReference type="Proteomes" id="UP000595332">
    <property type="component" value="Chromosome"/>
</dbReference>
<keyword evidence="5" id="KW-1185">Reference proteome</keyword>
<evidence type="ECO:0000313" key="5">
    <source>
        <dbReference type="Proteomes" id="UP000595332"/>
    </source>
</evidence>
<dbReference type="EMBL" id="AP014546">
    <property type="protein sequence ID" value="BBB29187.1"/>
    <property type="molecule type" value="Genomic_DNA"/>
</dbReference>
<protein>
    <submittedName>
        <fullName evidence="4">Lytic transglycosylase</fullName>
    </submittedName>
</protein>
<evidence type="ECO:0000256" key="1">
    <source>
        <dbReference type="ARBA" id="ARBA00007734"/>
    </source>
</evidence>
<dbReference type="Gene3D" id="1.10.530.10">
    <property type="match status" value="1"/>
</dbReference>